<reference evidence="1" key="1">
    <citation type="submission" date="2018-11" db="EMBL/GenBank/DDBJ databases">
        <authorList>
            <consortium name="Genoscope - CEA"/>
            <person name="William W."/>
        </authorList>
    </citation>
    <scope>NUCLEOTIDE SEQUENCE</scope>
</reference>
<dbReference type="PANTHER" id="PTHR45751:SF16">
    <property type="entry name" value="E3 UBIQUITIN-PROTEIN LIGASE RGLG4"/>
    <property type="match status" value="1"/>
</dbReference>
<gene>
    <name evidence="1" type="ORF">BRAA10T43176Z</name>
</gene>
<dbReference type="PANTHER" id="PTHR45751">
    <property type="entry name" value="COPINE FAMILY PROTEIN 1"/>
    <property type="match status" value="1"/>
</dbReference>
<name>A0A3P6CGB4_BRACM</name>
<dbReference type="AlphaFoldDB" id="A0A3P6CGB4"/>
<protein>
    <submittedName>
        <fullName evidence="1">Uncharacterized protein</fullName>
    </submittedName>
</protein>
<proteinExistence type="predicted"/>
<dbReference type="InterPro" id="IPR052079">
    <property type="entry name" value="E3_ligase/Copine_domain"/>
</dbReference>
<accession>A0A3P6CGB4</accession>
<evidence type="ECO:0000313" key="1">
    <source>
        <dbReference type="EMBL" id="VDD17463.1"/>
    </source>
</evidence>
<dbReference type="EMBL" id="LR031577">
    <property type="protein sequence ID" value="VDD17463.1"/>
    <property type="molecule type" value="Genomic_DNA"/>
</dbReference>
<organism evidence="1">
    <name type="scientific">Brassica campestris</name>
    <name type="common">Field mustard</name>
    <dbReference type="NCBI Taxonomy" id="3711"/>
    <lineage>
        <taxon>Eukaryota</taxon>
        <taxon>Viridiplantae</taxon>
        <taxon>Streptophyta</taxon>
        <taxon>Embryophyta</taxon>
        <taxon>Tracheophyta</taxon>
        <taxon>Spermatophyta</taxon>
        <taxon>Magnoliopsida</taxon>
        <taxon>eudicotyledons</taxon>
        <taxon>Gunneridae</taxon>
        <taxon>Pentapetalae</taxon>
        <taxon>rosids</taxon>
        <taxon>malvids</taxon>
        <taxon>Brassicales</taxon>
        <taxon>Brassicaceae</taxon>
        <taxon>Brassiceae</taxon>
        <taxon>Brassica</taxon>
    </lineage>
</organism>
<sequence>MSRKVESVDMLLLDEKSTLIKEPSGPTTSPRFDIVSVTMTRKSSVSTVTRGFAMTQGEFSQEEKATIDTIFLLHFNNYVFPQANSPEFLSRCISYALSIVLVSVVDRPLADIRKFNDMIPKPEFNNFQIMKRDSSELAKETAFALAALNFKFCDSPVAISFTEQT</sequence>